<comment type="caution">
    <text evidence="2">The sequence shown here is derived from an EMBL/GenBank/DDBJ whole genome shotgun (WGS) entry which is preliminary data.</text>
</comment>
<sequence>MKKTVSACLALCLCVGMNVTAQETLKVKFRSRALLDTSVSGYGKESTQGYYRVEDFRVGFKATYGQYEVKADVGLGGGKVAIKDLLLNYHWGNHTVSFGNGYEPFSMDMLISTADLRFNQSAASVLAYTNSRKLGATYYYHAPHYLFCMGVYTHNDINKLGDTQKNAFVSTSRAVWRCSDSQQERLWHVGGAFSFRTKEVNTSASPEGSVSSDGVTSLFSEPLLEASFPDMGTEVKGLVEALYLAPRFMVQAEYFFDRMNRTSGEKAYRPHGGYIQGGFLLKGRGFEYDAKYGVPGRPSTAKAIELVARFNYTDMNDDRAEIYGGEEKDLSLGVNFYLNQYIGVKINGSYVWVGSHCNAFYQKNFFLAQARLQYIF</sequence>
<feature type="signal peptide" evidence="1">
    <location>
        <begin position="1"/>
        <end position="21"/>
    </location>
</feature>
<organism evidence="2 3">
    <name type="scientific">Phocaeicola plebeius (strain DSM 17135 / JCM 12973 / CCUG 54634 / M2)</name>
    <name type="common">Bacteroides plebeius</name>
    <dbReference type="NCBI Taxonomy" id="484018"/>
    <lineage>
        <taxon>Bacteria</taxon>
        <taxon>Pseudomonadati</taxon>
        <taxon>Bacteroidota</taxon>
        <taxon>Bacteroidia</taxon>
        <taxon>Bacteroidales</taxon>
        <taxon>Bacteroidaceae</taxon>
        <taxon>Phocaeicola</taxon>
    </lineage>
</organism>
<accession>B5CU20</accession>
<evidence type="ECO:0000256" key="1">
    <source>
        <dbReference type="SAM" id="SignalP"/>
    </source>
</evidence>
<dbReference type="OrthoDB" id="1014488at2"/>
<proteinExistence type="predicted"/>
<reference evidence="2 3" key="2">
    <citation type="submission" date="2008-08" db="EMBL/GenBank/DDBJ databases">
        <authorList>
            <person name="Fulton L."/>
            <person name="Clifton S."/>
            <person name="Fulton B."/>
            <person name="Xu J."/>
            <person name="Minx P."/>
            <person name="Pepin K.H."/>
            <person name="Johnson M."/>
            <person name="Thiruvilangam P."/>
            <person name="Bhonagiri V."/>
            <person name="Nash W.E."/>
            <person name="Mardis E.R."/>
            <person name="Wilson R.K."/>
        </authorList>
    </citation>
    <scope>NUCLEOTIDE SEQUENCE [LARGE SCALE GENOMIC DNA]</scope>
    <source>
        <strain evidence="3">DSM 17135 / JCM 12973 / M2</strain>
    </source>
</reference>
<dbReference type="GeneID" id="43183835"/>
<dbReference type="InterPro" id="IPR023614">
    <property type="entry name" value="Porin_dom_sf"/>
</dbReference>
<protein>
    <submittedName>
        <fullName evidence="2">Phosphate-selective porin O and P</fullName>
    </submittedName>
</protein>
<keyword evidence="1" id="KW-0732">Signal</keyword>
<dbReference type="RefSeq" id="WP_007559207.1">
    <property type="nucleotide sequence ID" value="NZ_DS990122.1"/>
</dbReference>
<dbReference type="Pfam" id="PF07396">
    <property type="entry name" value="Porin_O_P"/>
    <property type="match status" value="1"/>
</dbReference>
<dbReference type="HOGENOM" id="CLU_031025_5_0_10"/>
<evidence type="ECO:0000313" key="3">
    <source>
        <dbReference type="Proteomes" id="UP000003452"/>
    </source>
</evidence>
<gene>
    <name evidence="2" type="ORF">BACPLE_00017</name>
</gene>
<dbReference type="Gene3D" id="2.40.160.10">
    <property type="entry name" value="Porin"/>
    <property type="match status" value="1"/>
</dbReference>
<dbReference type="AlphaFoldDB" id="B5CU20"/>
<dbReference type="EMBL" id="ABQC02000002">
    <property type="protein sequence ID" value="EDY97230.1"/>
    <property type="molecule type" value="Genomic_DNA"/>
</dbReference>
<dbReference type="InterPro" id="IPR010870">
    <property type="entry name" value="Porin_O/P"/>
</dbReference>
<feature type="chain" id="PRO_5002830809" evidence="1">
    <location>
        <begin position="22"/>
        <end position="376"/>
    </location>
</feature>
<dbReference type="Proteomes" id="UP000003452">
    <property type="component" value="Unassembled WGS sequence"/>
</dbReference>
<name>B5CU20_PHOPM</name>
<evidence type="ECO:0000313" key="2">
    <source>
        <dbReference type="EMBL" id="EDY97230.1"/>
    </source>
</evidence>
<reference evidence="2 3" key="1">
    <citation type="submission" date="2008-08" db="EMBL/GenBank/DDBJ databases">
        <title>Draft genome sequence of Bacteroides plebeius (DSM 17135).</title>
        <authorList>
            <person name="Sudarsanam P."/>
            <person name="Ley R."/>
            <person name="Guruge J."/>
            <person name="Turnbaugh P.J."/>
            <person name="Mahowald M."/>
            <person name="Liep D."/>
            <person name="Gordon J."/>
        </authorList>
    </citation>
    <scope>NUCLEOTIDE SEQUENCE [LARGE SCALE GENOMIC DNA]</scope>
    <source>
        <strain evidence="3">DSM 17135 / JCM 12973 / M2</strain>
    </source>
</reference>
<dbReference type="eggNOG" id="COG3746">
    <property type="taxonomic scope" value="Bacteria"/>
</dbReference>
<dbReference type="SUPFAM" id="SSF56935">
    <property type="entry name" value="Porins"/>
    <property type="match status" value="1"/>
</dbReference>